<feature type="compositionally biased region" description="Polar residues" evidence="1">
    <location>
        <begin position="24"/>
        <end position="53"/>
    </location>
</feature>
<protein>
    <submittedName>
        <fullName evidence="3">Uncharacterized protein</fullName>
    </submittedName>
</protein>
<feature type="compositionally biased region" description="Acidic residues" evidence="1">
    <location>
        <begin position="205"/>
        <end position="214"/>
    </location>
</feature>
<keyword evidence="2" id="KW-1185">Reference proteome</keyword>
<feature type="region of interest" description="Disordered" evidence="1">
    <location>
        <begin position="384"/>
        <end position="423"/>
    </location>
</feature>
<sequence length="423" mass="47859">MKISSTLNSTPPTSKDGNVRRSFNFKNLFSAKSTTSSKHQQTPPSLTKSPTSLLQRTASTIKFRKDNSSISPPKLSTLDEDDDRFDAISQASTGKLVMRKGEQRPWRNFFTRSFISSTDSNKKEDEENEEHYENHRAALQSPRIAHRRRVSVIGDVECDRKIFANKYAAFAPSPADCRKLDLLVEKQFHANNPRSKAPSDSIFTSDDDNDGGEEEDEIAEYQSDNRLLNTPKRRRQVHRMKSSRTLPRLNIYGEGNGALLASPSVPDYSTRAFTTPRKLRGGVQKRWKRREQIQRRKSVNQTYIESAVLESSSSQRNNQQQNFLHRNGASAIELPRLDNNGVKKIIPKRLYSVAAGGDGQFKYEKDKKNSNNIFGSILSMRTRGKKTKENRSLGNIYPGYNNSSSTTNPSPSQVYPYKADVLA</sequence>
<reference evidence="3" key="1">
    <citation type="submission" date="2022-11" db="UniProtKB">
        <authorList>
            <consortium name="WormBaseParasite"/>
        </authorList>
    </citation>
    <scope>IDENTIFICATION</scope>
</reference>
<dbReference type="AlphaFoldDB" id="A0A914YZ23"/>
<feature type="compositionally biased region" description="Basic and acidic residues" evidence="1">
    <location>
        <begin position="120"/>
        <end position="136"/>
    </location>
</feature>
<feature type="compositionally biased region" description="Low complexity" evidence="1">
    <location>
        <begin position="401"/>
        <end position="412"/>
    </location>
</feature>
<name>A0A914YZ23_9BILA</name>
<dbReference type="Proteomes" id="UP000887577">
    <property type="component" value="Unplaced"/>
</dbReference>
<feature type="region of interest" description="Disordered" evidence="1">
    <location>
        <begin position="1"/>
        <end position="53"/>
    </location>
</feature>
<proteinExistence type="predicted"/>
<evidence type="ECO:0000313" key="3">
    <source>
        <dbReference type="WBParaSite" id="PSU_v2.g536.t1"/>
    </source>
</evidence>
<feature type="region of interest" description="Disordered" evidence="1">
    <location>
        <begin position="117"/>
        <end position="137"/>
    </location>
</feature>
<dbReference type="WBParaSite" id="PSU_v2.g536.t1">
    <property type="protein sequence ID" value="PSU_v2.g536.t1"/>
    <property type="gene ID" value="PSU_v2.g536"/>
</dbReference>
<accession>A0A914YZ23</accession>
<evidence type="ECO:0000256" key="1">
    <source>
        <dbReference type="SAM" id="MobiDB-lite"/>
    </source>
</evidence>
<organism evidence="2 3">
    <name type="scientific">Panagrolaimus superbus</name>
    <dbReference type="NCBI Taxonomy" id="310955"/>
    <lineage>
        <taxon>Eukaryota</taxon>
        <taxon>Metazoa</taxon>
        <taxon>Ecdysozoa</taxon>
        <taxon>Nematoda</taxon>
        <taxon>Chromadorea</taxon>
        <taxon>Rhabditida</taxon>
        <taxon>Tylenchina</taxon>
        <taxon>Panagrolaimomorpha</taxon>
        <taxon>Panagrolaimoidea</taxon>
        <taxon>Panagrolaimidae</taxon>
        <taxon>Panagrolaimus</taxon>
    </lineage>
</organism>
<feature type="region of interest" description="Disordered" evidence="1">
    <location>
        <begin position="191"/>
        <end position="214"/>
    </location>
</feature>
<evidence type="ECO:0000313" key="2">
    <source>
        <dbReference type="Proteomes" id="UP000887577"/>
    </source>
</evidence>
<feature type="compositionally biased region" description="Polar residues" evidence="1">
    <location>
        <begin position="1"/>
        <end position="16"/>
    </location>
</feature>